<keyword evidence="1" id="KW-0496">Mitochondrion</keyword>
<keyword evidence="1" id="KW-0813">Transport</keyword>
<evidence type="ECO:0000313" key="4">
    <source>
        <dbReference type="Proteomes" id="UP000008144"/>
    </source>
</evidence>
<reference evidence="3" key="4">
    <citation type="submission" date="2025-09" db="UniProtKB">
        <authorList>
            <consortium name="Ensembl"/>
        </authorList>
    </citation>
    <scope>IDENTIFICATION</scope>
</reference>
<dbReference type="OMA" id="QATQVCL"/>
<reference evidence="4" key="1">
    <citation type="journal article" date="2002" name="Science">
        <title>The draft genome of Ciona intestinalis: insights into chordate and vertebrate origins.</title>
        <authorList>
            <person name="Dehal P."/>
            <person name="Satou Y."/>
            <person name="Campbell R.K."/>
            <person name="Chapman J."/>
            <person name="Degnan B."/>
            <person name="De Tomaso A."/>
            <person name="Davidson B."/>
            <person name="Di Gregorio A."/>
            <person name="Gelpke M."/>
            <person name="Goodstein D.M."/>
            <person name="Harafuji N."/>
            <person name="Hastings K.E."/>
            <person name="Ho I."/>
            <person name="Hotta K."/>
            <person name="Huang W."/>
            <person name="Kawashima T."/>
            <person name="Lemaire P."/>
            <person name="Martinez D."/>
            <person name="Meinertzhagen I.A."/>
            <person name="Necula S."/>
            <person name="Nonaka M."/>
            <person name="Putnam N."/>
            <person name="Rash S."/>
            <person name="Saiga H."/>
            <person name="Satake M."/>
            <person name="Terry A."/>
            <person name="Yamada L."/>
            <person name="Wang H.G."/>
            <person name="Awazu S."/>
            <person name="Azumi K."/>
            <person name="Boore J."/>
            <person name="Branno M."/>
            <person name="Chin-Bow S."/>
            <person name="DeSantis R."/>
            <person name="Doyle S."/>
            <person name="Francino P."/>
            <person name="Keys D.N."/>
            <person name="Haga S."/>
            <person name="Hayashi H."/>
            <person name="Hino K."/>
            <person name="Imai K.S."/>
            <person name="Inaba K."/>
            <person name="Kano S."/>
            <person name="Kobayashi K."/>
            <person name="Kobayashi M."/>
            <person name="Lee B.I."/>
            <person name="Makabe K.W."/>
            <person name="Manohar C."/>
            <person name="Matassi G."/>
            <person name="Medina M."/>
            <person name="Mochizuki Y."/>
            <person name="Mount S."/>
            <person name="Morishita T."/>
            <person name="Miura S."/>
            <person name="Nakayama A."/>
            <person name="Nishizaka S."/>
            <person name="Nomoto H."/>
            <person name="Ohta F."/>
            <person name="Oishi K."/>
            <person name="Rigoutsos I."/>
            <person name="Sano M."/>
            <person name="Sasaki A."/>
            <person name="Sasakura Y."/>
            <person name="Shoguchi E."/>
            <person name="Shin-i T."/>
            <person name="Spagnuolo A."/>
            <person name="Stainier D."/>
            <person name="Suzuki M.M."/>
            <person name="Tassy O."/>
            <person name="Takatori N."/>
            <person name="Tokuoka M."/>
            <person name="Yagi K."/>
            <person name="Yoshizaki F."/>
            <person name="Wada S."/>
            <person name="Zhang C."/>
            <person name="Hyatt P.D."/>
            <person name="Larimer F."/>
            <person name="Detter C."/>
            <person name="Doggett N."/>
            <person name="Glavina T."/>
            <person name="Hawkins T."/>
            <person name="Richardson P."/>
            <person name="Lucas S."/>
            <person name="Kohara Y."/>
            <person name="Levine M."/>
            <person name="Satoh N."/>
            <person name="Rokhsar D.S."/>
        </authorList>
    </citation>
    <scope>NUCLEOTIDE SEQUENCE [LARGE SCALE GENOMIC DNA]</scope>
</reference>
<evidence type="ECO:0000256" key="1">
    <source>
        <dbReference type="RuleBase" id="RU367043"/>
    </source>
</evidence>
<gene>
    <name evidence="3" type="primary">LOC100176837</name>
</gene>
<keyword evidence="1" id="KW-0999">Mitochondrion inner membrane</keyword>
<dbReference type="Proteomes" id="UP000008144">
    <property type="component" value="Chromosome 4"/>
</dbReference>
<dbReference type="InterPro" id="IPR035427">
    <property type="entry name" value="Tim10-like_dom_sf"/>
</dbReference>
<dbReference type="STRING" id="7719.ENSCINP00000032972"/>
<dbReference type="RefSeq" id="XP_002128593.1">
    <property type="nucleotide sequence ID" value="XM_002128557.4"/>
</dbReference>
<dbReference type="KEGG" id="cin:100176837"/>
<sequence>MDPGMFEDVANQLKNNPELARTLVEEQKKMEAQMQLKTIVNKLSMECWDKCVDKVGTSLGRQETCLTHCAERYLETDQFIRQRMTNSKK</sequence>
<dbReference type="SUPFAM" id="SSF144122">
    <property type="entry name" value="Tim10-like"/>
    <property type="match status" value="1"/>
</dbReference>
<organism evidence="3 4">
    <name type="scientific">Ciona intestinalis</name>
    <name type="common">Transparent sea squirt</name>
    <name type="synonym">Ascidia intestinalis</name>
    <dbReference type="NCBI Taxonomy" id="7719"/>
    <lineage>
        <taxon>Eukaryota</taxon>
        <taxon>Metazoa</taxon>
        <taxon>Chordata</taxon>
        <taxon>Tunicata</taxon>
        <taxon>Ascidiacea</taxon>
        <taxon>Phlebobranchia</taxon>
        <taxon>Cionidae</taxon>
        <taxon>Ciona</taxon>
    </lineage>
</organism>
<dbReference type="EMBL" id="EAAA01001985">
    <property type="status" value="NOT_ANNOTATED_CDS"/>
    <property type="molecule type" value="Genomic_DNA"/>
</dbReference>
<comment type="subunit">
    <text evidence="1">Heterohexamer.</text>
</comment>
<accession>A0A1W2WCJ2</accession>
<dbReference type="OrthoDB" id="344165at2759"/>
<dbReference type="AlphaFoldDB" id="H2XTI8"/>
<dbReference type="Ensembl" id="ENSCINT00000031274.1">
    <property type="protein sequence ID" value="ENSCINP00000032972.1"/>
    <property type="gene ID" value="ENSCING00000021207.1"/>
</dbReference>
<accession>H2XTI8</accession>
<name>H2XTI8_CIOIN</name>
<dbReference type="HOGENOM" id="CLU_141397_1_2_1"/>
<comment type="subcellular location">
    <subcellularLocation>
        <location evidence="1">Mitochondrion inner membrane</location>
        <topology evidence="1">Peripheral membrane protein</topology>
        <orientation evidence="1">Intermembrane side</orientation>
    </subcellularLocation>
</comment>
<comment type="similarity">
    <text evidence="1">Belongs to the small Tim family.</text>
</comment>
<proteinExistence type="inferred from homology"/>
<keyword evidence="1" id="KW-0472">Membrane</keyword>
<keyword evidence="1" id="KW-0811">Translocation</keyword>
<comment type="domain">
    <text evidence="1">The twin CX3C motif contains 4 conserved Cys residues that form 2 disulfide bonds in the mitochondrial intermembrane space.</text>
</comment>
<reference evidence="3" key="3">
    <citation type="submission" date="2025-08" db="UniProtKB">
        <authorList>
            <consortium name="Ensembl"/>
        </authorList>
    </citation>
    <scope>IDENTIFICATION</scope>
</reference>
<dbReference type="InParanoid" id="H2XTI8"/>
<comment type="function">
    <text evidence="1">Mitochondrial intermembrane chaperone that participates in the import and insertion of some multi-pass transmembrane proteins into the mitochondrial inner membrane. Also required for the transfer of beta-barrel precursors from the TOM complex to the sorting and assembly machinery (SAM complex) of the outer membrane. Acts as a chaperone-like protein that protects the hydrophobic precursors from aggregation and guide them through the mitochondrial intermembrane space.</text>
</comment>
<reference evidence="3" key="2">
    <citation type="journal article" date="2008" name="Genome Biol.">
        <title>Improved genome assembly and evidence-based global gene model set for the chordate Ciona intestinalis: new insight into intron and operon populations.</title>
        <authorList>
            <person name="Satou Y."/>
            <person name="Mineta K."/>
            <person name="Ogasawara M."/>
            <person name="Sasakura Y."/>
            <person name="Shoguchi E."/>
            <person name="Ueno K."/>
            <person name="Yamada L."/>
            <person name="Matsumoto J."/>
            <person name="Wasserscheid J."/>
            <person name="Dewar K."/>
            <person name="Wiley G.B."/>
            <person name="Macmil S.L."/>
            <person name="Roe B.A."/>
            <person name="Zeller R.W."/>
            <person name="Hastings K.E."/>
            <person name="Lemaire P."/>
            <person name="Lindquist E."/>
            <person name="Endo T."/>
            <person name="Hotta K."/>
            <person name="Inaba K."/>
        </authorList>
    </citation>
    <scope>NUCLEOTIDE SEQUENCE [LARGE SCALE GENOMIC DNA]</scope>
    <source>
        <strain evidence="3">wild type</strain>
    </source>
</reference>
<dbReference type="GO" id="GO:0005743">
    <property type="term" value="C:mitochondrial inner membrane"/>
    <property type="evidence" value="ECO:0007669"/>
    <property type="project" value="UniProtKB-SubCell"/>
</dbReference>
<dbReference type="GeneTree" id="ENSGT00940000155479"/>
<keyword evidence="4" id="KW-1185">Reference proteome</keyword>
<dbReference type="GeneID" id="100176837"/>
<dbReference type="InterPro" id="IPR004217">
    <property type="entry name" value="Tim10-like"/>
</dbReference>
<keyword evidence="1" id="KW-1015">Disulfide bond</keyword>
<dbReference type="Pfam" id="PF02953">
    <property type="entry name" value="zf-Tim10_DDP"/>
    <property type="match status" value="1"/>
</dbReference>
<keyword evidence="1" id="KW-0143">Chaperone</keyword>
<dbReference type="GO" id="GO:0015031">
    <property type="term" value="P:protein transport"/>
    <property type="evidence" value="ECO:0007669"/>
    <property type="project" value="UniProtKB-KW"/>
</dbReference>
<keyword evidence="1" id="KW-0653">Protein transport</keyword>
<evidence type="ECO:0000259" key="2">
    <source>
        <dbReference type="Pfam" id="PF02953"/>
    </source>
</evidence>
<dbReference type="Gene3D" id="1.10.287.810">
    <property type="entry name" value="Mitochondrial import inner membrane translocase subunit tim13 like domains"/>
    <property type="match status" value="1"/>
</dbReference>
<dbReference type="FunCoup" id="H2XTI8">
    <property type="interactions" value="289"/>
</dbReference>
<protein>
    <recommendedName>
        <fullName evidence="1">Mitochondrial import inner membrane translocase subunit</fullName>
    </recommendedName>
</protein>
<evidence type="ECO:0000313" key="3">
    <source>
        <dbReference type="Ensembl" id="ENSCINP00000032972.1"/>
    </source>
</evidence>
<feature type="domain" description="Tim10-like" evidence="2">
    <location>
        <begin position="31"/>
        <end position="85"/>
    </location>
</feature>